<name>A0A9W8MXH1_9AGAR</name>
<accession>A0A9W8MXH1</accession>
<protein>
    <submittedName>
        <fullName evidence="1">Uncharacterized protein</fullName>
    </submittedName>
</protein>
<proteinExistence type="predicted"/>
<dbReference type="EMBL" id="JANKHO010000463">
    <property type="protein sequence ID" value="KAJ3509620.1"/>
    <property type="molecule type" value="Genomic_DNA"/>
</dbReference>
<dbReference type="OrthoDB" id="10530697at2759"/>
<gene>
    <name evidence="1" type="ORF">NLJ89_g5125</name>
</gene>
<evidence type="ECO:0000313" key="2">
    <source>
        <dbReference type="Proteomes" id="UP001148786"/>
    </source>
</evidence>
<reference evidence="1" key="1">
    <citation type="submission" date="2022-07" db="EMBL/GenBank/DDBJ databases">
        <title>Genome Sequence of Agrocybe chaxingu.</title>
        <authorList>
            <person name="Buettner E."/>
        </authorList>
    </citation>
    <scope>NUCLEOTIDE SEQUENCE</scope>
    <source>
        <strain evidence="1">MP-N11</strain>
    </source>
</reference>
<comment type="caution">
    <text evidence="1">The sequence shown here is derived from an EMBL/GenBank/DDBJ whole genome shotgun (WGS) entry which is preliminary data.</text>
</comment>
<sequence length="76" mass="8456">MEVHAPVLDIDFSAAGVTTDACLPGNERETMQFNYEALARLGVEYYYVSDLTNHTLFDSFLVDLRPSTGQGQELVL</sequence>
<dbReference type="Proteomes" id="UP001148786">
    <property type="component" value="Unassembled WGS sequence"/>
</dbReference>
<organism evidence="1 2">
    <name type="scientific">Agrocybe chaxingu</name>
    <dbReference type="NCBI Taxonomy" id="84603"/>
    <lineage>
        <taxon>Eukaryota</taxon>
        <taxon>Fungi</taxon>
        <taxon>Dikarya</taxon>
        <taxon>Basidiomycota</taxon>
        <taxon>Agaricomycotina</taxon>
        <taxon>Agaricomycetes</taxon>
        <taxon>Agaricomycetidae</taxon>
        <taxon>Agaricales</taxon>
        <taxon>Agaricineae</taxon>
        <taxon>Strophariaceae</taxon>
        <taxon>Agrocybe</taxon>
    </lineage>
</organism>
<dbReference type="AlphaFoldDB" id="A0A9W8MXH1"/>
<evidence type="ECO:0000313" key="1">
    <source>
        <dbReference type="EMBL" id="KAJ3509620.1"/>
    </source>
</evidence>
<keyword evidence="2" id="KW-1185">Reference proteome</keyword>